<dbReference type="OrthoDB" id="32625at2"/>
<dbReference type="InterPro" id="IPR029060">
    <property type="entry name" value="PIN-like_dom_sf"/>
</dbReference>
<keyword evidence="5" id="KW-0460">Magnesium</keyword>
<evidence type="ECO:0000256" key="3">
    <source>
        <dbReference type="ARBA" id="ARBA00022723"/>
    </source>
</evidence>
<comment type="similarity">
    <text evidence="5">Belongs to the PINc/VapC protein family.</text>
</comment>
<dbReference type="AlphaFoldDB" id="A0A248UQJ1"/>
<dbReference type="GO" id="GO:0016787">
    <property type="term" value="F:hydrolase activity"/>
    <property type="evidence" value="ECO:0007669"/>
    <property type="project" value="UniProtKB-KW"/>
</dbReference>
<keyword evidence="5" id="KW-0800">Toxin</keyword>
<comment type="cofactor">
    <cofactor evidence="5">
        <name>Mg(2+)</name>
        <dbReference type="ChEBI" id="CHEBI:18420"/>
    </cofactor>
</comment>
<dbReference type="KEGG" id="och:CES85_3418"/>
<name>A0A248UQJ1_9HYPH</name>
<dbReference type="InterPro" id="IPR002716">
    <property type="entry name" value="PIN_dom"/>
</dbReference>
<dbReference type="GO" id="GO:0000287">
    <property type="term" value="F:magnesium ion binding"/>
    <property type="evidence" value="ECO:0007669"/>
    <property type="project" value="UniProtKB-UniRule"/>
</dbReference>
<keyword evidence="1 5" id="KW-1277">Toxin-antitoxin system</keyword>
<dbReference type="GO" id="GO:0090729">
    <property type="term" value="F:toxin activity"/>
    <property type="evidence" value="ECO:0007669"/>
    <property type="project" value="UniProtKB-KW"/>
</dbReference>
<proteinExistence type="inferred from homology"/>
<evidence type="ECO:0000256" key="5">
    <source>
        <dbReference type="HAMAP-Rule" id="MF_00265"/>
    </source>
</evidence>
<keyword evidence="2 5" id="KW-0540">Nuclease</keyword>
<organism evidence="7 8">
    <name type="scientific">Ochrobactrum quorumnocens</name>
    <dbReference type="NCBI Taxonomy" id="271865"/>
    <lineage>
        <taxon>Bacteria</taxon>
        <taxon>Pseudomonadati</taxon>
        <taxon>Pseudomonadota</taxon>
        <taxon>Alphaproteobacteria</taxon>
        <taxon>Hyphomicrobiales</taxon>
        <taxon>Brucellaceae</taxon>
        <taxon>Brucella/Ochrobactrum group</taxon>
        <taxon>Ochrobactrum</taxon>
    </lineage>
</organism>
<protein>
    <recommendedName>
        <fullName evidence="5">Ribonuclease VapC</fullName>
        <shortName evidence="5">RNase VapC</shortName>
        <ecNumber evidence="5">3.1.-.-</ecNumber>
    </recommendedName>
    <alternativeName>
        <fullName evidence="5">Toxin VapC</fullName>
    </alternativeName>
</protein>
<dbReference type="Proteomes" id="UP000215256">
    <property type="component" value="Plasmid unnamed1"/>
</dbReference>
<feature type="binding site" evidence="5">
    <location>
        <position position="5"/>
    </location>
    <ligand>
        <name>Mg(2+)</name>
        <dbReference type="ChEBI" id="CHEBI:18420"/>
    </ligand>
</feature>
<keyword evidence="4 5" id="KW-0378">Hydrolase</keyword>
<evidence type="ECO:0000313" key="8">
    <source>
        <dbReference type="Proteomes" id="UP000215256"/>
    </source>
</evidence>
<evidence type="ECO:0000256" key="1">
    <source>
        <dbReference type="ARBA" id="ARBA00022649"/>
    </source>
</evidence>
<accession>A0A248UQJ1</accession>
<evidence type="ECO:0000256" key="4">
    <source>
        <dbReference type="ARBA" id="ARBA00022801"/>
    </source>
</evidence>
<dbReference type="HAMAP" id="MF_00265">
    <property type="entry name" value="VapC_Nob1"/>
    <property type="match status" value="1"/>
</dbReference>
<geneLocation type="plasmid" evidence="7 8">
    <name>unnamed1</name>
</geneLocation>
<evidence type="ECO:0000313" key="7">
    <source>
        <dbReference type="EMBL" id="ASV88661.1"/>
    </source>
</evidence>
<evidence type="ECO:0000256" key="2">
    <source>
        <dbReference type="ARBA" id="ARBA00022722"/>
    </source>
</evidence>
<dbReference type="InterPro" id="IPR022907">
    <property type="entry name" value="VapC_family"/>
</dbReference>
<feature type="binding site" evidence="5">
    <location>
        <position position="99"/>
    </location>
    <ligand>
        <name>Mg(2+)</name>
        <dbReference type="ChEBI" id="CHEBI:18420"/>
    </ligand>
</feature>
<dbReference type="Gene3D" id="3.40.50.1010">
    <property type="entry name" value="5'-nuclease"/>
    <property type="match status" value="1"/>
</dbReference>
<dbReference type="CDD" id="cd09871">
    <property type="entry name" value="PIN_MtVapC28-VapC30-like"/>
    <property type="match status" value="1"/>
</dbReference>
<sequence length="136" mass="14815">MIAIDTSVILAIALREPEADQFQRLVRREALLIGWPTLLELRMVLTGKGFLNAAAIVDHLSELPNVTAIAFDQAHYRAAERAFDQFGKGRHPAGLNMGDCFSYAVASIAKATILFKGHNFGKTDLKLHAESAAAQP</sequence>
<dbReference type="Pfam" id="PF01850">
    <property type="entry name" value="PIN"/>
    <property type="match status" value="1"/>
</dbReference>
<keyword evidence="7" id="KW-0614">Plasmid</keyword>
<dbReference type="EC" id="3.1.-.-" evidence="5"/>
<reference evidence="7 8" key="1">
    <citation type="submission" date="2017-07" db="EMBL/GenBank/DDBJ databases">
        <title>Phylogenetic study on the rhizospheric bacterium Ochrobactrum sp. A44.</title>
        <authorList>
            <person name="Krzyzanowska D.M."/>
            <person name="Ossowicki A."/>
            <person name="Rajewska M."/>
            <person name="Maciag T."/>
            <person name="Kaczynski Z."/>
            <person name="Czerwicka M."/>
            <person name="Jafra S."/>
        </authorList>
    </citation>
    <scope>NUCLEOTIDE SEQUENCE [LARGE SCALE GENOMIC DNA]</scope>
    <source>
        <strain evidence="7 8">A44</strain>
        <plasmid evidence="7 8">unnamed1</plasmid>
    </source>
</reference>
<keyword evidence="3 5" id="KW-0479">Metal-binding</keyword>
<gene>
    <name evidence="5" type="primary">vapC</name>
    <name evidence="7" type="ORF">CES85_3418</name>
</gene>
<dbReference type="GO" id="GO:0004540">
    <property type="term" value="F:RNA nuclease activity"/>
    <property type="evidence" value="ECO:0007669"/>
    <property type="project" value="InterPro"/>
</dbReference>
<dbReference type="EMBL" id="CP022605">
    <property type="protein sequence ID" value="ASV88661.1"/>
    <property type="molecule type" value="Genomic_DNA"/>
</dbReference>
<dbReference type="RefSeq" id="WP_095448520.1">
    <property type="nucleotide sequence ID" value="NZ_CP022605.1"/>
</dbReference>
<evidence type="ECO:0000259" key="6">
    <source>
        <dbReference type="Pfam" id="PF01850"/>
    </source>
</evidence>
<feature type="domain" description="PIN" evidence="6">
    <location>
        <begin position="3"/>
        <end position="124"/>
    </location>
</feature>
<comment type="function">
    <text evidence="5">Toxic component of a toxin-antitoxin (TA) system. An RNase.</text>
</comment>
<dbReference type="SUPFAM" id="SSF88723">
    <property type="entry name" value="PIN domain-like"/>
    <property type="match status" value="1"/>
</dbReference>